<evidence type="ECO:0000256" key="3">
    <source>
        <dbReference type="SAM" id="MobiDB-lite"/>
    </source>
</evidence>
<dbReference type="Gene3D" id="3.40.720.10">
    <property type="entry name" value="Alkaline Phosphatase, subunit A"/>
    <property type="match status" value="1"/>
</dbReference>
<evidence type="ECO:0000259" key="4">
    <source>
        <dbReference type="Pfam" id="PF00884"/>
    </source>
</evidence>
<dbReference type="AlphaFoldDB" id="A6DQW6"/>
<dbReference type="EMBL" id="ABCK01000021">
    <property type="protein sequence ID" value="EDM26016.1"/>
    <property type="molecule type" value="Genomic_DNA"/>
</dbReference>
<organism evidence="5 6">
    <name type="scientific">Lentisphaera araneosa HTCC2155</name>
    <dbReference type="NCBI Taxonomy" id="313628"/>
    <lineage>
        <taxon>Bacteria</taxon>
        <taxon>Pseudomonadati</taxon>
        <taxon>Lentisphaerota</taxon>
        <taxon>Lentisphaeria</taxon>
        <taxon>Lentisphaerales</taxon>
        <taxon>Lentisphaeraceae</taxon>
        <taxon>Lentisphaera</taxon>
    </lineage>
</organism>
<gene>
    <name evidence="5" type="ORF">LNTAR_19502</name>
</gene>
<dbReference type="RefSeq" id="WP_007280239.1">
    <property type="nucleotide sequence ID" value="NZ_ABCK01000021.1"/>
</dbReference>
<keyword evidence="6" id="KW-1185">Reference proteome</keyword>
<dbReference type="eggNOG" id="COG3119">
    <property type="taxonomic scope" value="Bacteria"/>
</dbReference>
<dbReference type="PANTHER" id="PTHR42693:SF53">
    <property type="entry name" value="ENDO-4-O-SULFATASE"/>
    <property type="match status" value="1"/>
</dbReference>
<sequence length="505" mass="57287">MKLNFTKHFHIRNMLGLFINTFAVISFSNSVMAEKIQPNIIYINTDDWGIGKVPAYQMDEVSQKIIKTPNIDRLRKGGMKFTRAYAGNAVCGPSRCSLMSGKHPGNAAWRANSKEPPVELWPPKHPMLGSVARDAGYATAGFGKLSAGGTEKPETITGYGFDYWLGFLSHFDCRDYYPHHIYENGQQIELPKNRPDLLEGTIIPSNKNTSGGVVPPGVGTFTENLYVDKAIEFIKKNSEIKKPFFIYLASTVPHGGMPGGMRVPDMAGYDQYEELTLREKVYCALMTHHDRNVGRIIDAVEDLGIQNNTIIMWTSDNGDEDSYYLRTDTFKGNGDLRMYKRYLYEGGIRVPLIAWWPGTIESNSTCDLPTTQYDLMPTLADAGGKALTEEMDGISIMPTLRGKSEQQTKREYLYWEFYERGKQQAVHMGKWKSYRKNGLKGKTELYDLSTDISEAKNIAKDYPEIVARMEKIMEKEHTVHPRWRLPGIDPELEGDQKKRKRGKNK</sequence>
<evidence type="ECO:0000313" key="6">
    <source>
        <dbReference type="Proteomes" id="UP000004947"/>
    </source>
</evidence>
<feature type="domain" description="Sulfatase N-terminal" evidence="4">
    <location>
        <begin position="38"/>
        <end position="384"/>
    </location>
</feature>
<dbReference type="Gene3D" id="3.30.1120.10">
    <property type="match status" value="1"/>
</dbReference>
<reference evidence="5 6" key="1">
    <citation type="journal article" date="2010" name="J. Bacteriol.">
        <title>Genome sequence of Lentisphaera araneosa HTCC2155T, the type species of the order Lentisphaerales in the phylum Lentisphaerae.</title>
        <authorList>
            <person name="Thrash J.C."/>
            <person name="Cho J.C."/>
            <person name="Vergin K.L."/>
            <person name="Morris R.M."/>
            <person name="Giovannoni S.J."/>
        </authorList>
    </citation>
    <scope>NUCLEOTIDE SEQUENCE [LARGE SCALE GENOMIC DNA]</scope>
    <source>
        <strain evidence="5 6">HTCC2155</strain>
    </source>
</reference>
<comment type="similarity">
    <text evidence="1">Belongs to the sulfatase family.</text>
</comment>
<protein>
    <submittedName>
        <fullName evidence="5">N-acetylgalactosamine 6-sulfate sulfatase (GALNS)</fullName>
    </submittedName>
</protein>
<feature type="region of interest" description="Disordered" evidence="3">
    <location>
        <begin position="483"/>
        <end position="505"/>
    </location>
</feature>
<dbReference type="Pfam" id="PF00884">
    <property type="entry name" value="Sulfatase"/>
    <property type="match status" value="1"/>
</dbReference>
<dbReference type="Proteomes" id="UP000004947">
    <property type="component" value="Unassembled WGS sequence"/>
</dbReference>
<evidence type="ECO:0000313" key="5">
    <source>
        <dbReference type="EMBL" id="EDM26016.1"/>
    </source>
</evidence>
<dbReference type="PANTHER" id="PTHR42693">
    <property type="entry name" value="ARYLSULFATASE FAMILY MEMBER"/>
    <property type="match status" value="1"/>
</dbReference>
<comment type="caution">
    <text evidence="5">The sequence shown here is derived from an EMBL/GenBank/DDBJ whole genome shotgun (WGS) entry which is preliminary data.</text>
</comment>
<dbReference type="CDD" id="cd16145">
    <property type="entry name" value="ARS_like"/>
    <property type="match status" value="1"/>
</dbReference>
<keyword evidence="2" id="KW-0378">Hydrolase</keyword>
<dbReference type="STRING" id="313628.LNTAR_19502"/>
<evidence type="ECO:0000256" key="1">
    <source>
        <dbReference type="ARBA" id="ARBA00008779"/>
    </source>
</evidence>
<dbReference type="GO" id="GO:0004065">
    <property type="term" value="F:arylsulfatase activity"/>
    <property type="evidence" value="ECO:0007669"/>
    <property type="project" value="TreeGrafter"/>
</dbReference>
<dbReference type="InterPro" id="IPR000917">
    <property type="entry name" value="Sulfatase_N"/>
</dbReference>
<name>A6DQW6_9BACT</name>
<dbReference type="SUPFAM" id="SSF53649">
    <property type="entry name" value="Alkaline phosphatase-like"/>
    <property type="match status" value="1"/>
</dbReference>
<evidence type="ECO:0000256" key="2">
    <source>
        <dbReference type="ARBA" id="ARBA00022801"/>
    </source>
</evidence>
<dbReference type="InterPro" id="IPR050738">
    <property type="entry name" value="Sulfatase"/>
</dbReference>
<accession>A6DQW6</accession>
<dbReference type="InterPro" id="IPR017850">
    <property type="entry name" value="Alkaline_phosphatase_core_sf"/>
</dbReference>
<proteinExistence type="inferred from homology"/>